<dbReference type="SUPFAM" id="SSF46785">
    <property type="entry name" value="Winged helix' DNA-binding domain"/>
    <property type="match status" value="1"/>
</dbReference>
<evidence type="ECO:0000259" key="5">
    <source>
        <dbReference type="PROSITE" id="PS50931"/>
    </source>
</evidence>
<dbReference type="RefSeq" id="WP_251590130.1">
    <property type="nucleotide sequence ID" value="NZ_JAMLJI010000001.1"/>
</dbReference>
<feature type="domain" description="HTH lysR-type" evidence="5">
    <location>
        <begin position="2"/>
        <end position="58"/>
    </location>
</feature>
<keyword evidence="4" id="KW-0804">Transcription</keyword>
<evidence type="ECO:0000313" key="7">
    <source>
        <dbReference type="Proteomes" id="UP001269375"/>
    </source>
</evidence>
<dbReference type="InterPro" id="IPR017685">
    <property type="entry name" value="ArgP"/>
</dbReference>
<dbReference type="InterPro" id="IPR005119">
    <property type="entry name" value="LysR_subst-bd"/>
</dbReference>
<organism evidence="6 7">
    <name type="scientific">Larsenimonas suaedae</name>
    <dbReference type="NCBI Taxonomy" id="1851019"/>
    <lineage>
        <taxon>Bacteria</taxon>
        <taxon>Pseudomonadati</taxon>
        <taxon>Pseudomonadota</taxon>
        <taxon>Gammaproteobacteria</taxon>
        <taxon>Oceanospirillales</taxon>
        <taxon>Halomonadaceae</taxon>
        <taxon>Larsenimonas</taxon>
    </lineage>
</organism>
<dbReference type="NCBIfam" id="NF002964">
    <property type="entry name" value="PRK03635.1"/>
    <property type="match status" value="1"/>
</dbReference>
<accession>A0ABU1GXA1</accession>
<protein>
    <submittedName>
        <fullName evidence="6">LysR family transcriptional regulator ArgP</fullName>
    </submittedName>
</protein>
<evidence type="ECO:0000256" key="2">
    <source>
        <dbReference type="ARBA" id="ARBA00023015"/>
    </source>
</evidence>
<dbReference type="InterPro" id="IPR050176">
    <property type="entry name" value="LTTR"/>
</dbReference>
<dbReference type="Proteomes" id="UP001269375">
    <property type="component" value="Unassembled WGS sequence"/>
</dbReference>
<dbReference type="SUPFAM" id="SSF53850">
    <property type="entry name" value="Periplasmic binding protein-like II"/>
    <property type="match status" value="1"/>
</dbReference>
<dbReference type="PRINTS" id="PR00039">
    <property type="entry name" value="HTHLYSR"/>
</dbReference>
<keyword evidence="7" id="KW-1185">Reference proteome</keyword>
<comment type="similarity">
    <text evidence="1">Belongs to the LysR transcriptional regulatory family.</text>
</comment>
<evidence type="ECO:0000256" key="3">
    <source>
        <dbReference type="ARBA" id="ARBA00023125"/>
    </source>
</evidence>
<dbReference type="Pfam" id="PF03466">
    <property type="entry name" value="LysR_substrate"/>
    <property type="match status" value="1"/>
</dbReference>
<dbReference type="PANTHER" id="PTHR30579:SF2">
    <property type="entry name" value="HTH-TYPE TRANSCRIPTIONAL REGULATOR ARGP"/>
    <property type="match status" value="1"/>
</dbReference>
<dbReference type="InterPro" id="IPR000847">
    <property type="entry name" value="LysR_HTH_N"/>
</dbReference>
<gene>
    <name evidence="6" type="ORF">QC825_11390</name>
</gene>
<dbReference type="InterPro" id="IPR036388">
    <property type="entry name" value="WH-like_DNA-bd_sf"/>
</dbReference>
<evidence type="ECO:0000256" key="4">
    <source>
        <dbReference type="ARBA" id="ARBA00023163"/>
    </source>
</evidence>
<keyword evidence="2" id="KW-0805">Transcription regulation</keyword>
<sequence length="305" mass="33714">MLDYKLLEALSAVIDQGGFERGANYLGLTQSAVSQRIKLLEARLGQPVLVRSPTLGPTALGKRLLNHAQQVRLLEYDLIDIVPSLGTDEQRLRIALNADSLATWWPLAIGPFNQEHRVLLDLVVQDQTTALQRMRDGEVAACLCSTPRAVQGARVVSLGGMRYMAVATPRFIERHFPEGLNAESLSEAPGIVFGPDDRLHHRMVAQYHIAPPFPHHMCPSSQGVVQMTVAGLGYALLPEHQARPHLESGALVEIETPSPIIVPMYWHYWRQGGQLLSSLTSYLSEQSPNWLLSVEETERGSPTPL</sequence>
<keyword evidence="3" id="KW-0238">DNA-binding</keyword>
<dbReference type="PROSITE" id="PS50931">
    <property type="entry name" value="HTH_LYSR"/>
    <property type="match status" value="1"/>
</dbReference>
<name>A0ABU1GXA1_9GAMM</name>
<dbReference type="NCBIfam" id="TIGR03298">
    <property type="entry name" value="argP"/>
    <property type="match status" value="1"/>
</dbReference>
<dbReference type="Gene3D" id="3.40.190.290">
    <property type="match status" value="1"/>
</dbReference>
<proteinExistence type="inferred from homology"/>
<evidence type="ECO:0000256" key="1">
    <source>
        <dbReference type="ARBA" id="ARBA00009437"/>
    </source>
</evidence>
<dbReference type="InterPro" id="IPR036390">
    <property type="entry name" value="WH_DNA-bd_sf"/>
</dbReference>
<reference evidence="6 7" key="1">
    <citation type="submission" date="2023-04" db="EMBL/GenBank/DDBJ databases">
        <title>A long-awaited taxogenomic arrangement of the family Halomonadaceae.</title>
        <authorList>
            <person name="De La Haba R."/>
            <person name="Chuvochina M."/>
            <person name="Wittouck S."/>
            <person name="Arahal D.R."/>
            <person name="Sanchez-Porro C."/>
            <person name="Hugenholtz P."/>
            <person name="Ventosa A."/>
        </authorList>
    </citation>
    <scope>NUCLEOTIDE SEQUENCE [LARGE SCALE GENOMIC DNA]</scope>
    <source>
        <strain evidence="6 7">DSM 22428</strain>
    </source>
</reference>
<dbReference type="EMBL" id="JARWAO010000006">
    <property type="protein sequence ID" value="MDR5896677.1"/>
    <property type="molecule type" value="Genomic_DNA"/>
</dbReference>
<comment type="caution">
    <text evidence="6">The sequence shown here is derived from an EMBL/GenBank/DDBJ whole genome shotgun (WGS) entry which is preliminary data.</text>
</comment>
<dbReference type="PANTHER" id="PTHR30579">
    <property type="entry name" value="TRANSCRIPTIONAL REGULATOR"/>
    <property type="match status" value="1"/>
</dbReference>
<dbReference type="Pfam" id="PF00126">
    <property type="entry name" value="HTH_1"/>
    <property type="match status" value="1"/>
</dbReference>
<evidence type="ECO:0000313" key="6">
    <source>
        <dbReference type="EMBL" id="MDR5896677.1"/>
    </source>
</evidence>
<dbReference type="Gene3D" id="1.10.10.10">
    <property type="entry name" value="Winged helix-like DNA-binding domain superfamily/Winged helix DNA-binding domain"/>
    <property type="match status" value="1"/>
</dbReference>